<proteinExistence type="predicted"/>
<keyword evidence="1" id="KW-0812">Transmembrane</keyword>
<dbReference type="PANTHER" id="PTHR30535:SF34">
    <property type="entry name" value="MOLYBDATE-BINDING PROTEIN MOLA"/>
    <property type="match status" value="1"/>
</dbReference>
<evidence type="ECO:0000256" key="1">
    <source>
        <dbReference type="SAM" id="Phobius"/>
    </source>
</evidence>
<keyword evidence="1" id="KW-0472">Membrane</keyword>
<dbReference type="EMBL" id="JSAM01000019">
    <property type="protein sequence ID" value="KIA78498.1"/>
    <property type="molecule type" value="Genomic_DNA"/>
</dbReference>
<evidence type="ECO:0000313" key="3">
    <source>
        <dbReference type="Proteomes" id="UP000031307"/>
    </source>
</evidence>
<keyword evidence="1" id="KW-1133">Transmembrane helix</keyword>
<protein>
    <recommendedName>
        <fullName evidence="4">Fe/B12 periplasmic-binding domain-containing protein</fullName>
    </recommendedName>
</protein>
<dbReference type="PANTHER" id="PTHR30535">
    <property type="entry name" value="VITAMIN B12-BINDING PROTEIN"/>
    <property type="match status" value="1"/>
</dbReference>
<evidence type="ECO:0008006" key="4">
    <source>
        <dbReference type="Google" id="ProtNLM"/>
    </source>
</evidence>
<sequence length="395" mass="45243">MKRSVQTLRFCMNGSPSMAFNWQHLCPYLFGGIWIALWWTIAFHESSSPVSIPVIISEKLHPIDDAFSRPYLQKALQGDIAQMEFLLIQWHQAAESLKQKGISPIWQLETSEFLQALLLIQNLRNQPEQGSLNFLPQTYPSACFLLALLPTQCITALPDGFQIQTQLFHPTQLKQIPINRSLCSLEYLWKANPAVAFISSYSNPAFVSALHRLQIPCISLPNIHRIHQIESVIQTLGTYTDTSEKAQLLSLFIKAALNAIDNKISEAFAHTKKRLQTFKPLFLFHYQQFSVPLPYTLTGELITRLHFQSFNNPQLQITPEMLKNFDPDLLIIASQNVETLKRELSQLSFFPTLKAAKLNHIFWVDSQVQHSPSQFFVLAYYDLAQPILSYLKEDL</sequence>
<dbReference type="AlphaFoldDB" id="A0A0C1EEJ5"/>
<gene>
    <name evidence="2" type="ORF">DB43_DY00490</name>
</gene>
<dbReference type="PATRIC" id="fig|83552.4.peg.339"/>
<dbReference type="Proteomes" id="UP000031307">
    <property type="component" value="Unassembled WGS sequence"/>
</dbReference>
<dbReference type="Gene3D" id="3.40.50.1980">
    <property type="entry name" value="Nitrogenase molybdenum iron protein domain"/>
    <property type="match status" value="1"/>
</dbReference>
<accession>A0A0C1EEJ5</accession>
<feature type="transmembrane region" description="Helical" evidence="1">
    <location>
        <begin position="21"/>
        <end position="41"/>
    </location>
</feature>
<reference evidence="2 3" key="1">
    <citation type="journal article" date="2014" name="Mol. Biol. Evol.">
        <title>Massive expansion of Ubiquitination-related gene families within the Chlamydiae.</title>
        <authorList>
            <person name="Domman D."/>
            <person name="Collingro A."/>
            <person name="Lagkouvardos I."/>
            <person name="Gehre L."/>
            <person name="Weinmaier T."/>
            <person name="Rattei T."/>
            <person name="Subtil A."/>
            <person name="Horn M."/>
        </authorList>
    </citation>
    <scope>NUCLEOTIDE SEQUENCE [LARGE SCALE GENOMIC DNA]</scope>
    <source>
        <strain evidence="2 3">OEW1</strain>
    </source>
</reference>
<evidence type="ECO:0000313" key="2">
    <source>
        <dbReference type="EMBL" id="KIA78498.1"/>
    </source>
</evidence>
<name>A0A0C1EEJ5_9BACT</name>
<organism evidence="2 3">
    <name type="scientific">Parachlamydia acanthamoebae</name>
    <dbReference type="NCBI Taxonomy" id="83552"/>
    <lineage>
        <taxon>Bacteria</taxon>
        <taxon>Pseudomonadati</taxon>
        <taxon>Chlamydiota</taxon>
        <taxon>Chlamydiia</taxon>
        <taxon>Parachlamydiales</taxon>
        <taxon>Parachlamydiaceae</taxon>
        <taxon>Parachlamydia</taxon>
    </lineage>
</organism>
<comment type="caution">
    <text evidence="2">The sequence shown here is derived from an EMBL/GenBank/DDBJ whole genome shotgun (WGS) entry which is preliminary data.</text>
</comment>
<dbReference type="InterPro" id="IPR050902">
    <property type="entry name" value="ABC_Transporter_SBP"/>
</dbReference>
<dbReference type="SUPFAM" id="SSF53807">
    <property type="entry name" value="Helical backbone' metal receptor"/>
    <property type="match status" value="1"/>
</dbReference>